<evidence type="ECO:0000256" key="1">
    <source>
        <dbReference type="SAM" id="Coils"/>
    </source>
</evidence>
<reference evidence="3" key="2">
    <citation type="journal article" date="2021" name="Front. Microbiol.">
        <title>Comprehensive Comparative Genomics and Phenotyping of Methylobacterium Species.</title>
        <authorList>
            <person name="Alessa O."/>
            <person name="Ogura Y."/>
            <person name="Fujitani Y."/>
            <person name="Takami H."/>
            <person name="Hayashi T."/>
            <person name="Sahin N."/>
            <person name="Tani A."/>
        </authorList>
    </citation>
    <scope>NUCLEOTIDE SEQUENCE</scope>
    <source>
        <strain evidence="3">DSM 22415</strain>
    </source>
</reference>
<feature type="compositionally biased region" description="Pro residues" evidence="2">
    <location>
        <begin position="130"/>
        <end position="141"/>
    </location>
</feature>
<dbReference type="EMBL" id="BPQI01000037">
    <property type="protein sequence ID" value="GJD55695.1"/>
    <property type="molecule type" value="Genomic_DNA"/>
</dbReference>
<evidence type="ECO:0000256" key="2">
    <source>
        <dbReference type="SAM" id="MobiDB-lite"/>
    </source>
</evidence>
<dbReference type="EMBL" id="CABFVH010000025">
    <property type="protein sequence ID" value="VUF13858.1"/>
    <property type="molecule type" value="Genomic_DNA"/>
</dbReference>
<reference evidence="3" key="3">
    <citation type="submission" date="2021-08" db="EMBL/GenBank/DDBJ databases">
        <authorList>
            <person name="Tani A."/>
            <person name="Ola A."/>
            <person name="Ogura Y."/>
            <person name="Katsura K."/>
            <person name="Hayashi T."/>
        </authorList>
    </citation>
    <scope>NUCLEOTIDE SEQUENCE</scope>
    <source>
        <strain evidence="3">DSM 22415</strain>
    </source>
</reference>
<evidence type="ECO:0000313" key="5">
    <source>
        <dbReference type="Proteomes" id="UP000401717"/>
    </source>
</evidence>
<keyword evidence="6" id="KW-1185">Reference proteome</keyword>
<dbReference type="Proteomes" id="UP000401717">
    <property type="component" value="Unassembled WGS sequence"/>
</dbReference>
<dbReference type="AlphaFoldDB" id="A0A564G1M7"/>
<dbReference type="RefSeq" id="WP_238178837.1">
    <property type="nucleotide sequence ID" value="NZ_BPQI01000037.1"/>
</dbReference>
<reference evidence="4 5" key="1">
    <citation type="submission" date="2019-06" db="EMBL/GenBank/DDBJ databases">
        <authorList>
            <person name="Rodrigo-Torres L."/>
            <person name="Arahal R. D."/>
            <person name="Lucena T."/>
        </authorList>
    </citation>
    <scope>NUCLEOTIDE SEQUENCE [LARGE SCALE GENOMIC DNA]</scope>
    <source>
        <strain evidence="4 5">SW08-7</strain>
    </source>
</reference>
<feature type="compositionally biased region" description="Pro residues" evidence="2">
    <location>
        <begin position="1"/>
        <end position="13"/>
    </location>
</feature>
<feature type="region of interest" description="Disordered" evidence="2">
    <location>
        <begin position="274"/>
        <end position="297"/>
    </location>
</feature>
<gene>
    <name evidence="3" type="ORF">IFDJLNFL_1582</name>
    <name evidence="4" type="ORF">MTDSW087_03565</name>
</gene>
<feature type="region of interest" description="Disordered" evidence="2">
    <location>
        <begin position="105"/>
        <end position="143"/>
    </location>
</feature>
<dbReference type="Proteomes" id="UP001055303">
    <property type="component" value="Unassembled WGS sequence"/>
</dbReference>
<name>A0A564G1M7_9HYPH</name>
<sequence>MSGPPAKAPPGKPAPAKSASAKPDLAKPDLAKPALTRRARDAASALRRSRLKPARPFRLRLIDAVTLAASGLLILKLGSLTLASPPPGTELPEFARVLAEARSGYVPIDPATTGSVTPKEPEKPKEPEPPPRAQPPMPDPISPTERALLEKLSARRDALRQKSDELELRERVLGEAERKLESGVGDLRKAEEKVEGTPQKEDAAKQGLKNIVTMYETMKPKDAARVFDRLGHEVLVPIVLAMNPRKMAEVLAVMQPEAAERLTIALANRARGVQPQQAQAAAGLPPNELPAIDGPGR</sequence>
<evidence type="ECO:0008006" key="7">
    <source>
        <dbReference type="Google" id="ProtNLM"/>
    </source>
</evidence>
<evidence type="ECO:0000313" key="3">
    <source>
        <dbReference type="EMBL" id="GJD55695.1"/>
    </source>
</evidence>
<evidence type="ECO:0000313" key="6">
    <source>
        <dbReference type="Proteomes" id="UP001055303"/>
    </source>
</evidence>
<feature type="region of interest" description="Disordered" evidence="2">
    <location>
        <begin position="1"/>
        <end position="50"/>
    </location>
</feature>
<proteinExistence type="predicted"/>
<keyword evidence="1" id="KW-0175">Coiled coil</keyword>
<protein>
    <recommendedName>
        <fullName evidence="7">Magnesium transporter MgtE intracellular domain-containing protein</fullName>
    </recommendedName>
</protein>
<feature type="compositionally biased region" description="Basic and acidic residues" evidence="2">
    <location>
        <begin position="119"/>
        <end position="129"/>
    </location>
</feature>
<feature type="compositionally biased region" description="Low complexity" evidence="2">
    <location>
        <begin position="14"/>
        <end position="23"/>
    </location>
</feature>
<accession>A0A564G1M7</accession>
<organism evidence="4 5">
    <name type="scientific">Methylobacterium dankookense</name>
    <dbReference type="NCBI Taxonomy" id="560405"/>
    <lineage>
        <taxon>Bacteria</taxon>
        <taxon>Pseudomonadati</taxon>
        <taxon>Pseudomonadota</taxon>
        <taxon>Alphaproteobacteria</taxon>
        <taxon>Hyphomicrobiales</taxon>
        <taxon>Methylobacteriaceae</taxon>
        <taxon>Methylobacterium</taxon>
    </lineage>
</organism>
<feature type="coiled-coil region" evidence="1">
    <location>
        <begin position="149"/>
        <end position="193"/>
    </location>
</feature>
<dbReference type="SUPFAM" id="SSF158791">
    <property type="entry name" value="MgtE N-terminal domain-like"/>
    <property type="match status" value="1"/>
</dbReference>
<evidence type="ECO:0000313" key="4">
    <source>
        <dbReference type="EMBL" id="VUF13858.1"/>
    </source>
</evidence>